<reference evidence="1" key="1">
    <citation type="submission" date="2019-12" db="EMBL/GenBank/DDBJ databases">
        <title>Comparative genomics gives insights into the taxonomy of the Azoarcus-Aromatoleum group and reveals separate origins of nif in the plant-associated Azoarcus and non-plant-associated Aromatoleum sub-groups.</title>
        <authorList>
            <person name="Lafos M."/>
            <person name="Maluk M."/>
            <person name="Batista M."/>
            <person name="Junghare M."/>
            <person name="Carmona M."/>
            <person name="Faoro H."/>
            <person name="Cruz L.M."/>
            <person name="Battistoni F."/>
            <person name="De Souza E."/>
            <person name="Pedrosa F."/>
            <person name="Chen W.-M."/>
            <person name="Poole P.S."/>
            <person name="Dixon R.A."/>
            <person name="James E.K."/>
        </authorList>
    </citation>
    <scope>NUCLEOTIDE SEQUENCE</scope>
    <source>
        <strain evidence="1">LuFRes1</strain>
    </source>
</reference>
<keyword evidence="2" id="KW-1185">Reference proteome</keyword>
<evidence type="ECO:0000313" key="1">
    <source>
        <dbReference type="EMBL" id="NMG25375.1"/>
    </source>
</evidence>
<comment type="caution">
    <text evidence="1">The sequence shown here is derived from an EMBL/GenBank/DDBJ whole genome shotgun (WGS) entry which is preliminary data.</text>
</comment>
<name>A0ABX1PLC8_9RHOO</name>
<protein>
    <submittedName>
        <fullName evidence="1">Uncharacterized protein</fullName>
    </submittedName>
</protein>
<dbReference type="EMBL" id="WTVG01000031">
    <property type="protein sequence ID" value="NMG25375.1"/>
    <property type="molecule type" value="Genomic_DNA"/>
</dbReference>
<dbReference type="Proteomes" id="UP000615989">
    <property type="component" value="Unassembled WGS sequence"/>
</dbReference>
<proteinExistence type="predicted"/>
<gene>
    <name evidence="1" type="ORF">GO606_11710</name>
</gene>
<organism evidence="1 2">
    <name type="scientific">Aromatoleum anaerobium</name>
    <dbReference type="NCBI Taxonomy" id="182180"/>
    <lineage>
        <taxon>Bacteria</taxon>
        <taxon>Pseudomonadati</taxon>
        <taxon>Pseudomonadota</taxon>
        <taxon>Betaproteobacteria</taxon>
        <taxon>Rhodocyclales</taxon>
        <taxon>Rhodocyclaceae</taxon>
        <taxon>Aromatoleum</taxon>
    </lineage>
</organism>
<sequence length="61" mass="6625">MRPSSAWAAGSLAILRMKSGARVLSLVSTHHNHPIGENIGIRLDADHVIAFHGRAHICDCR</sequence>
<evidence type="ECO:0000313" key="2">
    <source>
        <dbReference type="Proteomes" id="UP000615989"/>
    </source>
</evidence>
<accession>A0ABX1PLC8</accession>